<organism evidence="1 2">
    <name type="scientific">Bilifractor porci</name>
    <dbReference type="NCBI Taxonomy" id="2606636"/>
    <lineage>
        <taxon>Bacteria</taxon>
        <taxon>Bacillati</taxon>
        <taxon>Bacillota</taxon>
        <taxon>Clostridia</taxon>
        <taxon>Lachnospirales</taxon>
        <taxon>Lachnospiraceae</taxon>
        <taxon>Bilifractor</taxon>
    </lineage>
</organism>
<proteinExistence type="predicted"/>
<sequence>MQAYTEIELDLSAYIPHGFGTSDCIIVSDNRMHVIDLKYGQGVLVESEENPQMMLYALGALDLFGDLYNFEEVSLTIFQPRRDNISTWNTTVSHLREWADEVLKPKVALANEGLGDYCSGDWCRFCKAAVKCRARAEKQLALAKYEFQKPPLLSDEEIDEILPDLDPLMKWAEDLMQYATDEAAEHGKKWRTYKLVEGRSKRKYTDEQAVSEAAKNAGYTDIYRRSLIPITEMERLMGKKTFHEVLGGLVMKPPGKPTLVPRTDKRPELIANDVHDEFKEEI</sequence>
<dbReference type="EMBL" id="VUMV01000002">
    <property type="protein sequence ID" value="MST81436.1"/>
    <property type="molecule type" value="Genomic_DNA"/>
</dbReference>
<dbReference type="Pfam" id="PF10926">
    <property type="entry name" value="DUF2800"/>
    <property type="match status" value="1"/>
</dbReference>
<accession>A0A7X2P776</accession>
<dbReference type="AlphaFoldDB" id="A0A7X2P776"/>
<name>A0A7X2P776_9FIRM</name>
<protein>
    <submittedName>
        <fullName evidence="1">DUF2800 domain-containing protein</fullName>
    </submittedName>
</protein>
<reference evidence="1 2" key="1">
    <citation type="submission" date="2019-08" db="EMBL/GenBank/DDBJ databases">
        <title>In-depth cultivation of the pig gut microbiome towards novel bacterial diversity and tailored functional studies.</title>
        <authorList>
            <person name="Wylensek D."/>
            <person name="Hitch T.C.A."/>
            <person name="Clavel T."/>
        </authorList>
    </citation>
    <scope>NUCLEOTIDE SEQUENCE [LARGE SCALE GENOMIC DNA]</scope>
    <source>
        <strain evidence="1 2">Oil+RF-744-WCA-WT-13</strain>
    </source>
</reference>
<gene>
    <name evidence="1" type="ORF">FYJ60_03770</name>
</gene>
<dbReference type="Proteomes" id="UP000466864">
    <property type="component" value="Unassembled WGS sequence"/>
</dbReference>
<dbReference type="InterPro" id="IPR021229">
    <property type="entry name" value="DUF2800"/>
</dbReference>
<evidence type="ECO:0000313" key="2">
    <source>
        <dbReference type="Proteomes" id="UP000466864"/>
    </source>
</evidence>
<keyword evidence="2" id="KW-1185">Reference proteome</keyword>
<dbReference type="RefSeq" id="WP_330579113.1">
    <property type="nucleotide sequence ID" value="NZ_VUMV01000002.1"/>
</dbReference>
<comment type="caution">
    <text evidence="1">The sequence shown here is derived from an EMBL/GenBank/DDBJ whole genome shotgun (WGS) entry which is preliminary data.</text>
</comment>
<evidence type="ECO:0000313" key="1">
    <source>
        <dbReference type="EMBL" id="MST81436.1"/>
    </source>
</evidence>